<name>A0A2M9R642_9FLAO</name>
<dbReference type="RefSeq" id="WP_100677908.1">
    <property type="nucleotide sequence ID" value="NZ_NIPO01000001.1"/>
</dbReference>
<dbReference type="Proteomes" id="UP000231960">
    <property type="component" value="Unassembled WGS sequence"/>
</dbReference>
<dbReference type="Gene3D" id="2.60.40.10">
    <property type="entry name" value="Immunoglobulins"/>
    <property type="match status" value="1"/>
</dbReference>
<evidence type="ECO:0000256" key="1">
    <source>
        <dbReference type="SAM" id="SignalP"/>
    </source>
</evidence>
<dbReference type="InterPro" id="IPR027829">
    <property type="entry name" value="DUF4625"/>
</dbReference>
<feature type="chain" id="PRO_5014760876" description="DUF4625 domain-containing protein" evidence="1">
    <location>
        <begin position="20"/>
        <end position="144"/>
    </location>
</feature>
<evidence type="ECO:0008006" key="4">
    <source>
        <dbReference type="Google" id="ProtNLM"/>
    </source>
</evidence>
<dbReference type="AlphaFoldDB" id="A0A2M9R642"/>
<reference evidence="2 3" key="1">
    <citation type="submission" date="2017-06" db="EMBL/GenBank/DDBJ databases">
        <title>Description of Avrilella dinanensis gen. nov. sp. nov.</title>
        <authorList>
            <person name="Leyer C."/>
            <person name="Sassi M."/>
            <person name="Minet J."/>
            <person name="Kayal S."/>
            <person name="Cattoir V."/>
        </authorList>
    </citation>
    <scope>NUCLEOTIDE SEQUENCE [LARGE SCALE GENOMIC DNA]</scope>
    <source>
        <strain evidence="2 3">UR159</strain>
    </source>
</reference>
<evidence type="ECO:0000313" key="2">
    <source>
        <dbReference type="EMBL" id="PJR04348.1"/>
    </source>
</evidence>
<keyword evidence="3" id="KW-1185">Reference proteome</keyword>
<proteinExistence type="predicted"/>
<protein>
    <recommendedName>
        <fullName evidence="4">DUF4625 domain-containing protein</fullName>
    </recommendedName>
</protein>
<evidence type="ECO:0000313" key="3">
    <source>
        <dbReference type="Proteomes" id="UP000231960"/>
    </source>
</evidence>
<comment type="caution">
    <text evidence="2">The sequence shown here is derived from an EMBL/GenBank/DDBJ whole genome shotgun (WGS) entry which is preliminary data.</text>
</comment>
<dbReference type="EMBL" id="NIPO01000001">
    <property type="protein sequence ID" value="PJR04348.1"/>
    <property type="molecule type" value="Genomic_DNA"/>
</dbReference>
<accession>A0A2M9R642</accession>
<dbReference type="PROSITE" id="PS51257">
    <property type="entry name" value="PROKAR_LIPOPROTEIN"/>
    <property type="match status" value="1"/>
</dbReference>
<gene>
    <name evidence="2" type="ORF">CDL10_07220</name>
</gene>
<organism evidence="2 3">
    <name type="scientific">Avrilella dinanensis</name>
    <dbReference type="NCBI Taxonomy" id="2008672"/>
    <lineage>
        <taxon>Bacteria</taxon>
        <taxon>Pseudomonadati</taxon>
        <taxon>Bacteroidota</taxon>
        <taxon>Flavobacteriia</taxon>
        <taxon>Flavobacteriales</taxon>
        <taxon>Flavobacteriaceae</taxon>
        <taxon>Avrilella</taxon>
    </lineage>
</organism>
<dbReference type="InterPro" id="IPR013783">
    <property type="entry name" value="Ig-like_fold"/>
</dbReference>
<dbReference type="Pfam" id="PF15418">
    <property type="entry name" value="DUF4625"/>
    <property type="match status" value="1"/>
</dbReference>
<feature type="signal peptide" evidence="1">
    <location>
        <begin position="1"/>
        <end position="19"/>
    </location>
</feature>
<keyword evidence="1" id="KW-0732">Signal</keyword>
<sequence>MKKVLSAIAFVLISSMTFTSCITEEKDNTGPQIEIVTPEDGEVFAPGDVMNLHLKFKDADGIAVYQYEIYNEIVSAPNSFEDEREVPIGGFVTEFPIIHKITIPEEVDNAPTTPGTYIIDVKARDFNDNLSILRQTIEIVAEEE</sequence>